<dbReference type="InterPro" id="IPR009875">
    <property type="entry name" value="PilZ_domain"/>
</dbReference>
<name>I3CBF2_9GAMM</name>
<gene>
    <name evidence="2" type="ORF">BegalDRAFT_0018</name>
</gene>
<dbReference type="OrthoDB" id="5625505at2"/>
<organism evidence="2 3">
    <name type="scientific">Beggiatoa alba B18LD</name>
    <dbReference type="NCBI Taxonomy" id="395493"/>
    <lineage>
        <taxon>Bacteria</taxon>
        <taxon>Pseudomonadati</taxon>
        <taxon>Pseudomonadota</taxon>
        <taxon>Gammaproteobacteria</taxon>
        <taxon>Thiotrichales</taxon>
        <taxon>Thiotrichaceae</taxon>
        <taxon>Beggiatoa</taxon>
    </lineage>
</organism>
<evidence type="ECO:0000313" key="3">
    <source>
        <dbReference type="Proteomes" id="UP000005744"/>
    </source>
</evidence>
<reference evidence="2 3" key="1">
    <citation type="submission" date="2011-11" db="EMBL/GenBank/DDBJ databases">
        <title>Improved High-Quality Draft sequence of Beggiatoa alba B18lD.</title>
        <authorList>
            <consortium name="US DOE Joint Genome Institute"/>
            <person name="Lucas S."/>
            <person name="Han J."/>
            <person name="Lapidus A."/>
            <person name="Cheng J.-F."/>
            <person name="Goodwin L."/>
            <person name="Pitluck S."/>
            <person name="Peters L."/>
            <person name="Mikhailova N."/>
            <person name="Held B."/>
            <person name="Detter J.C."/>
            <person name="Han C."/>
            <person name="Tapia R."/>
            <person name="Land M."/>
            <person name="Hauser L."/>
            <person name="Kyrpides N."/>
            <person name="Ivanova N."/>
            <person name="Pagani I."/>
            <person name="Samuel K."/>
            <person name="Teske A."/>
            <person name="Mueller J."/>
            <person name="Woyke T."/>
        </authorList>
    </citation>
    <scope>NUCLEOTIDE SEQUENCE [LARGE SCALE GENOMIC DNA]</scope>
    <source>
        <strain evidence="2 3">B18LD</strain>
    </source>
</reference>
<dbReference type="STRING" id="395493.BegalDRAFT_0018"/>
<keyword evidence="3" id="KW-1185">Reference proteome</keyword>
<dbReference type="Gene3D" id="2.40.10.220">
    <property type="entry name" value="predicted glycosyltransferase like domains"/>
    <property type="match status" value="1"/>
</dbReference>
<dbReference type="HOGENOM" id="CLU_141633_1_0_6"/>
<dbReference type="GO" id="GO:0035438">
    <property type="term" value="F:cyclic-di-GMP binding"/>
    <property type="evidence" value="ECO:0007669"/>
    <property type="project" value="InterPro"/>
</dbReference>
<dbReference type="SUPFAM" id="SSF141371">
    <property type="entry name" value="PilZ domain-like"/>
    <property type="match status" value="1"/>
</dbReference>
<dbReference type="Pfam" id="PF07238">
    <property type="entry name" value="PilZ"/>
    <property type="match status" value="1"/>
</dbReference>
<accession>I3CBF2</accession>
<sequence length="114" mass="13221">MHNTHPSRRHLFLYLEIIDRDTQTLLGHLGDLSKEGVLIITDKPLKMNGIYNIRIQLPEDEDISKPYIDVKVEVRWEKPDINPALQLVGCHFIEIDPEDLYVIDDVSEVLGFNE</sequence>
<dbReference type="RefSeq" id="WP_002682450.1">
    <property type="nucleotide sequence ID" value="NZ_JH600070.1"/>
</dbReference>
<dbReference type="Proteomes" id="UP000005744">
    <property type="component" value="Unassembled WGS sequence"/>
</dbReference>
<protein>
    <submittedName>
        <fullName evidence="2">PilZ domain-containing protein</fullName>
    </submittedName>
</protein>
<proteinExistence type="predicted"/>
<feature type="domain" description="PilZ" evidence="1">
    <location>
        <begin position="19"/>
        <end position="99"/>
    </location>
</feature>
<evidence type="ECO:0000313" key="2">
    <source>
        <dbReference type="EMBL" id="EIJ40945.1"/>
    </source>
</evidence>
<dbReference type="EMBL" id="JH600070">
    <property type="protein sequence ID" value="EIJ40945.1"/>
    <property type="molecule type" value="Genomic_DNA"/>
</dbReference>
<dbReference type="AlphaFoldDB" id="I3CBF2"/>
<dbReference type="eggNOG" id="ENOG5033GZC">
    <property type="taxonomic scope" value="Bacteria"/>
</dbReference>
<evidence type="ECO:0000259" key="1">
    <source>
        <dbReference type="Pfam" id="PF07238"/>
    </source>
</evidence>